<comment type="caution">
    <text evidence="1">The sequence shown here is derived from an EMBL/GenBank/DDBJ whole genome shotgun (WGS) entry which is preliminary data.</text>
</comment>
<protein>
    <submittedName>
        <fullName evidence="1">Uncharacterized protein</fullName>
    </submittedName>
</protein>
<dbReference type="EMBL" id="JAUHGG010000003">
    <property type="protein sequence ID" value="MDS1820958.1"/>
    <property type="molecule type" value="Genomic_DNA"/>
</dbReference>
<name>A0AAW8PZA2_VIBPH</name>
<dbReference type="RefSeq" id="WP_311019744.1">
    <property type="nucleotide sequence ID" value="NZ_JAUHGG010000003.1"/>
</dbReference>
<dbReference type="Proteomes" id="UP001253193">
    <property type="component" value="Unassembled WGS sequence"/>
</dbReference>
<dbReference type="AlphaFoldDB" id="A0AAW8PZA2"/>
<evidence type="ECO:0000313" key="2">
    <source>
        <dbReference type="Proteomes" id="UP001253193"/>
    </source>
</evidence>
<gene>
    <name evidence="1" type="ORF">QX249_09840</name>
</gene>
<proteinExistence type="predicted"/>
<reference evidence="1" key="1">
    <citation type="submission" date="2023-06" db="EMBL/GenBank/DDBJ databases">
        <title>Genomic Diversity of Vibrio spp. and Metagenomic Analysis of Pathogens in Florida Gulf Coastal Waters Following Hurricane Ian.</title>
        <authorList>
            <person name="Brumfield K.D."/>
        </authorList>
    </citation>
    <scope>NUCLEOTIDE SEQUENCE</scope>
    <source>
        <strain evidence="1">WBS2B-138</strain>
    </source>
</reference>
<evidence type="ECO:0000313" key="1">
    <source>
        <dbReference type="EMBL" id="MDS1820958.1"/>
    </source>
</evidence>
<organism evidence="1 2">
    <name type="scientific">Vibrio parahaemolyticus</name>
    <dbReference type="NCBI Taxonomy" id="670"/>
    <lineage>
        <taxon>Bacteria</taxon>
        <taxon>Pseudomonadati</taxon>
        <taxon>Pseudomonadota</taxon>
        <taxon>Gammaproteobacteria</taxon>
        <taxon>Vibrionales</taxon>
        <taxon>Vibrionaceae</taxon>
        <taxon>Vibrio</taxon>
    </lineage>
</organism>
<accession>A0AAW8PZA2</accession>
<sequence>MSNITLNLTFALTELIRQGVTHDEAAKILTESNFYMEKVFDSLDVSSFSDSQSVILRTMLTRLFISSEDFRTEEFSSKIADSLKVNDVLIGHNKTFPREVALTLCARAINKYIDFAFLLMLTESLSYENYNDLLKAGDEEIKKAISSSLTIFEKIAGGTVSELLFASILEDAINTSITPVLESISKDSKLRQHFIMEPRQLLVPISAHVAEKVKNAVYLSDALIKVAAK</sequence>